<feature type="domain" description="DUF7737" evidence="2">
    <location>
        <begin position="585"/>
        <end position="689"/>
    </location>
</feature>
<evidence type="ECO:0000259" key="2">
    <source>
        <dbReference type="Pfam" id="PF24879"/>
    </source>
</evidence>
<keyword evidence="4" id="KW-1185">Reference proteome</keyword>
<evidence type="ECO:0000313" key="4">
    <source>
        <dbReference type="Proteomes" id="UP000650081"/>
    </source>
</evidence>
<dbReference type="Pfam" id="PF13569">
    <property type="entry name" value="DUF4132"/>
    <property type="match status" value="1"/>
</dbReference>
<feature type="domain" description="DUF4132" evidence="1">
    <location>
        <begin position="280"/>
        <end position="460"/>
    </location>
</feature>
<dbReference type="Proteomes" id="UP000650081">
    <property type="component" value="Unassembled WGS sequence"/>
</dbReference>
<organism evidence="3 4">
    <name type="scientific">Neolewinella lacunae</name>
    <dbReference type="NCBI Taxonomy" id="1517758"/>
    <lineage>
        <taxon>Bacteria</taxon>
        <taxon>Pseudomonadati</taxon>
        <taxon>Bacteroidota</taxon>
        <taxon>Saprospiria</taxon>
        <taxon>Saprospirales</taxon>
        <taxon>Lewinellaceae</taxon>
        <taxon>Neolewinella</taxon>
    </lineage>
</organism>
<gene>
    <name evidence="3" type="ORF">H9S92_08020</name>
</gene>
<dbReference type="EMBL" id="JACSIT010000091">
    <property type="protein sequence ID" value="MBC6994103.1"/>
    <property type="molecule type" value="Genomic_DNA"/>
</dbReference>
<dbReference type="InterPro" id="IPR056639">
    <property type="entry name" value="DUF7737"/>
</dbReference>
<dbReference type="InterPro" id="IPR025406">
    <property type="entry name" value="DUF4132"/>
</dbReference>
<proteinExistence type="predicted"/>
<accession>A0A923PH98</accession>
<name>A0A923PH98_9BACT</name>
<dbReference type="Pfam" id="PF24879">
    <property type="entry name" value="DUF7737"/>
    <property type="match status" value="1"/>
</dbReference>
<dbReference type="AlphaFoldDB" id="A0A923PH98"/>
<comment type="caution">
    <text evidence="3">The sequence shown here is derived from an EMBL/GenBank/DDBJ whole genome shotgun (WGS) entry which is preliminary data.</text>
</comment>
<protein>
    <submittedName>
        <fullName evidence="3">DUF4132 domain-containing protein</fullName>
    </submittedName>
</protein>
<dbReference type="RefSeq" id="WP_187466191.1">
    <property type="nucleotide sequence ID" value="NZ_JACSIT010000091.1"/>
</dbReference>
<evidence type="ECO:0000259" key="1">
    <source>
        <dbReference type="Pfam" id="PF13569"/>
    </source>
</evidence>
<evidence type="ECO:0000313" key="3">
    <source>
        <dbReference type="EMBL" id="MBC6994103.1"/>
    </source>
</evidence>
<sequence>MIKQLLPFFAPKTSPAPAAAPNAPDFARTVAAIQETTAPKDFDFNPLLDAFGLPMNLLIKEHDVEPGLQALLRHAATASAARPSATWRKKARALGTAFGVEASTAFLQDFLLLLHAIKPTTPAEYTATEYRDYLIHKNHQPVVKGLLWLCSQQDREDFAHHLGGIALVAYKKVPGQGPLDLAIGNACTAALALMEGHHGIGQLASLSYRVKQSSIRKKIERLLDESAGTRNLSRQEIEDISVRDYGLRGDVLESSIGEYTAVLRLEKPGKVALTWRKADKTQKSVPQSVRAHFAGDLTRLKATKKALESDSSSLRDRLDWSLRLNRSLPMAYFLETWLGKDLLRYFADRLIWQFSDGGAETAVSAIRGPEGWENAAGEPVEVNDKSVVRMWHPALATTTEVEAWRAYCIARQLTQPLKQAFREVYLLTLAEENTRTYSNRMAAHLLKQHQFAQLARGRGWTYSLIGAFDHGMATQPCYQELQEVGIRAEYLIQELDNRDGFNQMGIWNVVGTDQVRFFNLNNGREVLELVRVPPIVLSEVLRDTDLFVGVASIGNDEQWADGGGERFQTYWRSYSTDALTELGANRKLALERLLPRLKIRNVATLDDKYLRVRGKIRHYKIHIGSGNILMEPNDQYLCIVPGPTGARATPGEGLYLPFEGDRTLSIILSKALLLADDDKIKDVTITRQLKRW</sequence>
<reference evidence="3" key="1">
    <citation type="submission" date="2020-08" db="EMBL/GenBank/DDBJ databases">
        <title>Lewinella bacteria from marine environments.</title>
        <authorList>
            <person name="Zhong Y."/>
        </authorList>
    </citation>
    <scope>NUCLEOTIDE SEQUENCE</scope>
    <source>
        <strain evidence="3">KCTC 42187</strain>
    </source>
</reference>